<comment type="similarity">
    <text evidence="1">Belongs to the bacterial solute-binding protein ModA family.</text>
</comment>
<keyword evidence="4" id="KW-0500">Molybdenum</keyword>
<accession>A0A365GYU8</accession>
<dbReference type="GO" id="GO:0046872">
    <property type="term" value="F:metal ion binding"/>
    <property type="evidence" value="ECO:0007669"/>
    <property type="project" value="UniProtKB-KW"/>
</dbReference>
<evidence type="ECO:0000256" key="4">
    <source>
        <dbReference type="PIRSR" id="PIRSR004846-1"/>
    </source>
</evidence>
<dbReference type="NCBIfam" id="TIGR01256">
    <property type="entry name" value="modA"/>
    <property type="match status" value="1"/>
</dbReference>
<proteinExistence type="inferred from homology"/>
<evidence type="ECO:0000256" key="5">
    <source>
        <dbReference type="SAM" id="SignalP"/>
    </source>
</evidence>
<evidence type="ECO:0000256" key="1">
    <source>
        <dbReference type="ARBA" id="ARBA00009175"/>
    </source>
</evidence>
<reference evidence="6 7" key="1">
    <citation type="submission" date="2018-06" db="EMBL/GenBank/DDBJ databases">
        <title>Actinomadura craniellae sp. nov. isolated from marine sponge Craniella sp.</title>
        <authorList>
            <person name="Li L."/>
            <person name="Xu Q.H."/>
            <person name="Lin H.W."/>
            <person name="Lu Y.H."/>
        </authorList>
    </citation>
    <scope>NUCLEOTIDE SEQUENCE [LARGE SCALE GENOMIC DNA]</scope>
    <source>
        <strain evidence="6 7">LHW63021</strain>
    </source>
</reference>
<feature type="signal peptide" evidence="5">
    <location>
        <begin position="1"/>
        <end position="19"/>
    </location>
</feature>
<organism evidence="6 7">
    <name type="scientific">Actinomadura craniellae</name>
    <dbReference type="NCBI Taxonomy" id="2231787"/>
    <lineage>
        <taxon>Bacteria</taxon>
        <taxon>Bacillati</taxon>
        <taxon>Actinomycetota</taxon>
        <taxon>Actinomycetes</taxon>
        <taxon>Streptosporangiales</taxon>
        <taxon>Thermomonosporaceae</taxon>
        <taxon>Actinomadura</taxon>
    </lineage>
</organism>
<feature type="binding site" evidence="4">
    <location>
        <position position="34"/>
    </location>
    <ligand>
        <name>molybdate</name>
        <dbReference type="ChEBI" id="CHEBI:36264"/>
    </ligand>
</feature>
<dbReference type="GO" id="GO:0015689">
    <property type="term" value="P:molybdate ion transport"/>
    <property type="evidence" value="ECO:0007669"/>
    <property type="project" value="InterPro"/>
</dbReference>
<name>A0A365GYU8_9ACTN</name>
<dbReference type="OrthoDB" id="9785015at2"/>
<feature type="chain" id="PRO_5038618364" evidence="5">
    <location>
        <begin position="20"/>
        <end position="244"/>
    </location>
</feature>
<dbReference type="AlphaFoldDB" id="A0A365GYU8"/>
<dbReference type="Gene3D" id="3.40.190.10">
    <property type="entry name" value="Periplasmic binding protein-like II"/>
    <property type="match status" value="2"/>
</dbReference>
<dbReference type="PANTHER" id="PTHR30632:SF0">
    <property type="entry name" value="SULFATE-BINDING PROTEIN"/>
    <property type="match status" value="1"/>
</dbReference>
<dbReference type="InterPro" id="IPR005950">
    <property type="entry name" value="ModA"/>
</dbReference>
<gene>
    <name evidence="6" type="primary">modA</name>
    <name evidence="6" type="ORF">DPM19_26960</name>
</gene>
<dbReference type="InterPro" id="IPR050682">
    <property type="entry name" value="ModA/WtpA"/>
</dbReference>
<evidence type="ECO:0000313" key="6">
    <source>
        <dbReference type="EMBL" id="RAY11992.1"/>
    </source>
</evidence>
<protein>
    <submittedName>
        <fullName evidence="6">Molybdate ABC transporter substrate-binding protein</fullName>
    </submittedName>
</protein>
<keyword evidence="3 5" id="KW-0732">Signal</keyword>
<evidence type="ECO:0000313" key="7">
    <source>
        <dbReference type="Proteomes" id="UP000251891"/>
    </source>
</evidence>
<dbReference type="EMBL" id="QLYX01000015">
    <property type="protein sequence ID" value="RAY11992.1"/>
    <property type="molecule type" value="Genomic_DNA"/>
</dbReference>
<dbReference type="PROSITE" id="PS51257">
    <property type="entry name" value="PROKAR_LIPOPROTEIN"/>
    <property type="match status" value="1"/>
</dbReference>
<dbReference type="Pfam" id="PF13531">
    <property type="entry name" value="SBP_bac_11"/>
    <property type="match status" value="1"/>
</dbReference>
<dbReference type="GO" id="GO:0030973">
    <property type="term" value="F:molybdate ion binding"/>
    <property type="evidence" value="ECO:0007669"/>
    <property type="project" value="TreeGrafter"/>
</dbReference>
<feature type="binding site" evidence="4">
    <location>
        <position position="180"/>
    </location>
    <ligand>
        <name>molybdate</name>
        <dbReference type="ChEBI" id="CHEBI:36264"/>
    </ligand>
</feature>
<evidence type="ECO:0000256" key="2">
    <source>
        <dbReference type="ARBA" id="ARBA00022723"/>
    </source>
</evidence>
<keyword evidence="7" id="KW-1185">Reference proteome</keyword>
<dbReference type="Proteomes" id="UP000251891">
    <property type="component" value="Unassembled WGS sequence"/>
</dbReference>
<feature type="binding site" evidence="4">
    <location>
        <position position="62"/>
    </location>
    <ligand>
        <name>molybdate</name>
        <dbReference type="ChEBI" id="CHEBI:36264"/>
    </ligand>
</feature>
<dbReference type="PIRSF" id="PIRSF004846">
    <property type="entry name" value="ModA"/>
    <property type="match status" value="1"/>
</dbReference>
<sequence>MRRFLACPMVCLLLLAGCGGPDGPRTITVFATSSLTEVFGELGAVYQRTRPGTRVRFVFAGSQELVRRLDDRRPVDVLATADADSMRAAGDHVPRSRVIARTGLTIAVAPGNPERIRGLADLAHPRLRVVLGAPSIPIGRYSRRALVTAGVTVRPASEEISARSVLTRVRTGEADAGIVYITDLRSAGAAADHVPIPADQNVTAAYRAGAVQDSAQQEAGAAFAGWLTSKTAQAVFRRHGFTVP</sequence>
<comment type="caution">
    <text evidence="6">The sequence shown here is derived from an EMBL/GenBank/DDBJ whole genome shotgun (WGS) entry which is preliminary data.</text>
</comment>
<dbReference type="SUPFAM" id="SSF53850">
    <property type="entry name" value="Periplasmic binding protein-like II"/>
    <property type="match status" value="1"/>
</dbReference>
<keyword evidence="2 4" id="KW-0479">Metal-binding</keyword>
<evidence type="ECO:0000256" key="3">
    <source>
        <dbReference type="ARBA" id="ARBA00022729"/>
    </source>
</evidence>
<dbReference type="RefSeq" id="WP_111870858.1">
    <property type="nucleotide sequence ID" value="NZ_QLYX01000015.1"/>
</dbReference>
<dbReference type="PANTHER" id="PTHR30632">
    <property type="entry name" value="MOLYBDATE-BINDING PERIPLASMIC PROTEIN"/>
    <property type="match status" value="1"/>
</dbReference>